<evidence type="ECO:0000256" key="3">
    <source>
        <dbReference type="ARBA" id="ARBA00023237"/>
    </source>
</evidence>
<keyword evidence="7" id="KW-1185">Reference proteome</keyword>
<accession>A0A336JSS7</accession>
<comment type="subcellular location">
    <subcellularLocation>
        <location evidence="1">Cell outer membrane</location>
    </subcellularLocation>
</comment>
<dbReference type="AlphaFoldDB" id="A0A336JSS7"/>
<keyword evidence="5" id="KW-0675">Receptor</keyword>
<name>A0A336JSS7_9BRAD</name>
<evidence type="ECO:0000313" key="4">
    <source>
        <dbReference type="EMBL" id="RED42510.1"/>
    </source>
</evidence>
<reference evidence="4 7" key="2">
    <citation type="submission" date="2018-07" db="EMBL/GenBank/DDBJ databases">
        <title>Genomic Encyclopedia of Archaeal and Bacterial Type Strains, Phase II (KMG-II): from individual species to whole genera.</title>
        <authorList>
            <person name="Goeker M."/>
        </authorList>
    </citation>
    <scope>NUCLEOTIDE SEQUENCE [LARGE SCALE GENOMIC DNA]</scope>
    <source>
        <strain evidence="4 7">JA575</strain>
    </source>
</reference>
<evidence type="ECO:0000313" key="5">
    <source>
        <dbReference type="EMBL" id="SSW89111.1"/>
    </source>
</evidence>
<organism evidence="5 6">
    <name type="scientific">Rhodopseudomonas pentothenatexigens</name>
    <dbReference type="NCBI Taxonomy" id="999699"/>
    <lineage>
        <taxon>Bacteria</taxon>
        <taxon>Pseudomonadati</taxon>
        <taxon>Pseudomonadota</taxon>
        <taxon>Alphaproteobacteria</taxon>
        <taxon>Hyphomicrobiales</taxon>
        <taxon>Nitrobacteraceae</taxon>
        <taxon>Rhodopseudomonas</taxon>
    </lineage>
</organism>
<dbReference type="Gene3D" id="2.40.170.20">
    <property type="entry name" value="TonB-dependent receptor, beta-barrel domain"/>
    <property type="match status" value="1"/>
</dbReference>
<dbReference type="SUPFAM" id="SSF56935">
    <property type="entry name" value="Porins"/>
    <property type="match status" value="1"/>
</dbReference>
<evidence type="ECO:0000256" key="1">
    <source>
        <dbReference type="ARBA" id="ARBA00004442"/>
    </source>
</evidence>
<evidence type="ECO:0000313" key="7">
    <source>
        <dbReference type="Proteomes" id="UP000256343"/>
    </source>
</evidence>
<sequence length="117" mass="12789">MLNGLMPLGAVGGSINLVTKSRCRMGRAVHRWLHSDRRAIHTGAAYVDAANTQLLPSWTRFDIGARYTFLSPWNGKPIVIRAAVENVENLGYYASGYSGVVGLGAPRTYLVSTTFNF</sequence>
<dbReference type="GO" id="GO:0009279">
    <property type="term" value="C:cell outer membrane"/>
    <property type="evidence" value="ECO:0007669"/>
    <property type="project" value="UniProtKB-SubCell"/>
</dbReference>
<dbReference type="Proteomes" id="UP000252631">
    <property type="component" value="Unassembled WGS sequence"/>
</dbReference>
<keyword evidence="2" id="KW-0472">Membrane</keyword>
<reference evidence="5 6" key="1">
    <citation type="submission" date="2017-08" db="EMBL/GenBank/DDBJ databases">
        <authorList>
            <person name="de Groot N.N."/>
        </authorList>
    </citation>
    <scope>NUCLEOTIDE SEQUENCE [LARGE SCALE GENOMIC DNA]</scope>
    <source>
        <strain evidence="5 6">JA575</strain>
    </source>
</reference>
<dbReference type="EMBL" id="QRDT01000001">
    <property type="protein sequence ID" value="RED42510.1"/>
    <property type="molecule type" value="Genomic_DNA"/>
</dbReference>
<proteinExistence type="predicted"/>
<protein>
    <submittedName>
        <fullName evidence="5">TonB-dependent receptor-like protein</fullName>
    </submittedName>
</protein>
<keyword evidence="3" id="KW-0998">Cell outer membrane</keyword>
<evidence type="ECO:0000313" key="6">
    <source>
        <dbReference type="Proteomes" id="UP000252631"/>
    </source>
</evidence>
<dbReference type="Proteomes" id="UP000256343">
    <property type="component" value="Unassembled WGS sequence"/>
</dbReference>
<dbReference type="InterPro" id="IPR036942">
    <property type="entry name" value="Beta-barrel_TonB_sf"/>
</dbReference>
<gene>
    <name evidence="4" type="ORF">BJ125_101227</name>
    <name evidence="5" type="ORF">SAMN05892882_101227</name>
</gene>
<evidence type="ECO:0000256" key="2">
    <source>
        <dbReference type="ARBA" id="ARBA00023136"/>
    </source>
</evidence>
<dbReference type="EMBL" id="UFQQ01000001">
    <property type="protein sequence ID" value="SSW89111.1"/>
    <property type="molecule type" value="Genomic_DNA"/>
</dbReference>